<dbReference type="EMBL" id="CP108140">
    <property type="protein sequence ID" value="WTP90139.1"/>
    <property type="molecule type" value="Genomic_DNA"/>
</dbReference>
<proteinExistence type="predicted"/>
<feature type="transmembrane region" description="Helical" evidence="1">
    <location>
        <begin position="6"/>
        <end position="26"/>
    </location>
</feature>
<sequence>MSGSGSAATAWVVVGVSGSVGSLTALRRAADEARRRGAELWPVPAWQPPGGDPVARRGPGVSLMHGKWQRLARERLVAVLGDVFGETGPGVWMYALVARGTPGQALVETADREEDILVVGAGRRSLWHRACCRSVTRYCLAHAACPVLAVPPSPPASEPAAVLRRNARRLRLDTRHLAKETVRPDGA</sequence>
<dbReference type="InterPro" id="IPR014729">
    <property type="entry name" value="Rossmann-like_a/b/a_fold"/>
</dbReference>
<organism evidence="3">
    <name type="scientific">Streptomyces sp. NBC_00180</name>
    <dbReference type="NCBI Taxonomy" id="2903632"/>
    <lineage>
        <taxon>Bacteria</taxon>
        <taxon>Bacillati</taxon>
        <taxon>Actinomycetota</taxon>
        <taxon>Actinomycetes</taxon>
        <taxon>Kitasatosporales</taxon>
        <taxon>Streptomycetaceae</taxon>
        <taxon>Streptomyces</taxon>
    </lineage>
</organism>
<accession>A0AAU1I5I4</accession>
<evidence type="ECO:0000256" key="1">
    <source>
        <dbReference type="SAM" id="Phobius"/>
    </source>
</evidence>
<reference evidence="3" key="1">
    <citation type="submission" date="2022-10" db="EMBL/GenBank/DDBJ databases">
        <title>The complete genomes of actinobacterial strains from the NBC collection.</title>
        <authorList>
            <person name="Joergensen T.S."/>
            <person name="Alvarez Arevalo M."/>
            <person name="Sterndorff E.B."/>
            <person name="Faurdal D."/>
            <person name="Vuksanovic O."/>
            <person name="Mourched A.-S."/>
            <person name="Charusanti P."/>
            <person name="Shaw S."/>
            <person name="Blin K."/>
            <person name="Weber T."/>
        </authorList>
    </citation>
    <scope>NUCLEOTIDE SEQUENCE</scope>
    <source>
        <strain evidence="3">NBC 00180</strain>
    </source>
</reference>
<feature type="domain" description="UspA" evidence="2">
    <location>
        <begin position="12"/>
        <end position="151"/>
    </location>
</feature>
<protein>
    <submittedName>
        <fullName evidence="3">Universal stress protein</fullName>
    </submittedName>
</protein>
<evidence type="ECO:0000259" key="2">
    <source>
        <dbReference type="Pfam" id="PF00582"/>
    </source>
</evidence>
<dbReference type="Pfam" id="PF00582">
    <property type="entry name" value="Usp"/>
    <property type="match status" value="1"/>
</dbReference>
<dbReference type="Gene3D" id="3.40.50.620">
    <property type="entry name" value="HUPs"/>
    <property type="match status" value="1"/>
</dbReference>
<dbReference type="PANTHER" id="PTHR46553">
    <property type="entry name" value="ADENINE NUCLEOTIDE ALPHA HYDROLASES-LIKE SUPERFAMILY PROTEIN"/>
    <property type="match status" value="1"/>
</dbReference>
<dbReference type="AlphaFoldDB" id="A0AAU1I5I4"/>
<keyword evidence="1" id="KW-0472">Membrane</keyword>
<name>A0AAU1I5I4_9ACTN</name>
<dbReference type="InterPro" id="IPR006016">
    <property type="entry name" value="UspA"/>
</dbReference>
<dbReference type="CDD" id="cd00293">
    <property type="entry name" value="USP-like"/>
    <property type="match status" value="1"/>
</dbReference>
<keyword evidence="1" id="KW-0812">Transmembrane</keyword>
<evidence type="ECO:0000313" key="3">
    <source>
        <dbReference type="EMBL" id="WTP90139.1"/>
    </source>
</evidence>
<gene>
    <name evidence="3" type="ORF">OG477_34415</name>
</gene>
<keyword evidence="1" id="KW-1133">Transmembrane helix</keyword>
<dbReference type="SUPFAM" id="SSF52402">
    <property type="entry name" value="Adenine nucleotide alpha hydrolases-like"/>
    <property type="match status" value="1"/>
</dbReference>
<dbReference type="PANTHER" id="PTHR46553:SF3">
    <property type="entry name" value="ADENINE NUCLEOTIDE ALPHA HYDROLASES-LIKE SUPERFAMILY PROTEIN"/>
    <property type="match status" value="1"/>
</dbReference>